<name>A6P0C3_9FIRM</name>
<comment type="caution">
    <text evidence="1">The sequence shown here is derived from an EMBL/GenBank/DDBJ whole genome shotgun (WGS) entry which is preliminary data.</text>
</comment>
<accession>A6P0C3</accession>
<dbReference type="EMBL" id="AAXG02000041">
    <property type="protein sequence ID" value="EDM98273.1"/>
    <property type="molecule type" value="Genomic_DNA"/>
</dbReference>
<dbReference type="OrthoDB" id="1857874at2"/>
<organism evidence="1 2">
    <name type="scientific">Pseudoflavonifractor capillosus ATCC 29799</name>
    <dbReference type="NCBI Taxonomy" id="411467"/>
    <lineage>
        <taxon>Bacteria</taxon>
        <taxon>Bacillati</taxon>
        <taxon>Bacillota</taxon>
        <taxon>Clostridia</taxon>
        <taxon>Eubacteriales</taxon>
        <taxon>Oscillospiraceae</taxon>
        <taxon>Pseudoflavonifractor</taxon>
    </lineage>
</organism>
<protein>
    <submittedName>
        <fullName evidence="1">Uncharacterized protein</fullName>
    </submittedName>
</protein>
<keyword evidence="2" id="KW-1185">Reference proteome</keyword>
<sequence length="83" mass="9480">MKIRIEDTVYEGTGTEIMDQLRKAAFDPTEFPDTESYIWQLRSNFIRMTDQDCILPDRGVEAQAQTMIMALAKIGALEVLNHS</sequence>
<dbReference type="STRING" id="411467.BACCAP_03933"/>
<evidence type="ECO:0000313" key="2">
    <source>
        <dbReference type="Proteomes" id="UP000003639"/>
    </source>
</evidence>
<dbReference type="Proteomes" id="UP000003639">
    <property type="component" value="Unassembled WGS sequence"/>
</dbReference>
<gene>
    <name evidence="1" type="ORF">BACCAP_03933</name>
</gene>
<dbReference type="AlphaFoldDB" id="A6P0C3"/>
<evidence type="ECO:0000313" key="1">
    <source>
        <dbReference type="EMBL" id="EDM98273.1"/>
    </source>
</evidence>
<proteinExistence type="predicted"/>
<reference evidence="1 2" key="2">
    <citation type="submission" date="2007-06" db="EMBL/GenBank/DDBJ databases">
        <title>Draft genome sequence of Pseudoflavonifractor capillosus ATCC 29799.</title>
        <authorList>
            <person name="Sudarsanam P."/>
            <person name="Ley R."/>
            <person name="Guruge J."/>
            <person name="Turnbaugh P.J."/>
            <person name="Mahowald M."/>
            <person name="Liep D."/>
            <person name="Gordon J."/>
        </authorList>
    </citation>
    <scope>NUCLEOTIDE SEQUENCE [LARGE SCALE GENOMIC DNA]</scope>
    <source>
        <strain evidence="1 2">ATCC 29799</strain>
    </source>
</reference>
<dbReference type="eggNOG" id="ENOG5032W8E">
    <property type="taxonomic scope" value="Bacteria"/>
</dbReference>
<dbReference type="RefSeq" id="WP_006574419.1">
    <property type="nucleotide sequence ID" value="NZ_AAXG02000041.1"/>
</dbReference>
<reference evidence="1 2" key="1">
    <citation type="submission" date="2007-04" db="EMBL/GenBank/DDBJ databases">
        <authorList>
            <person name="Fulton L."/>
            <person name="Clifton S."/>
            <person name="Fulton B."/>
            <person name="Xu J."/>
            <person name="Minx P."/>
            <person name="Pepin K.H."/>
            <person name="Johnson M."/>
            <person name="Thiruvilangam P."/>
            <person name="Bhonagiri V."/>
            <person name="Nash W.E."/>
            <person name="Mardis E.R."/>
            <person name="Wilson R.K."/>
        </authorList>
    </citation>
    <scope>NUCLEOTIDE SEQUENCE [LARGE SCALE GENOMIC DNA]</scope>
    <source>
        <strain evidence="1 2">ATCC 29799</strain>
    </source>
</reference>